<dbReference type="InterPro" id="IPR051617">
    <property type="entry name" value="UNC-93-like_regulator"/>
</dbReference>
<evidence type="ECO:0000256" key="2">
    <source>
        <dbReference type="ARBA" id="ARBA00009172"/>
    </source>
</evidence>
<feature type="transmembrane region" description="Helical" evidence="10">
    <location>
        <begin position="164"/>
        <end position="185"/>
    </location>
</feature>
<evidence type="ECO:0000256" key="9">
    <source>
        <dbReference type="SAM" id="MobiDB-lite"/>
    </source>
</evidence>
<dbReference type="GO" id="GO:0016020">
    <property type="term" value="C:membrane"/>
    <property type="evidence" value="ECO:0007669"/>
    <property type="project" value="UniProtKB-SubCell"/>
</dbReference>
<evidence type="ECO:0000256" key="7">
    <source>
        <dbReference type="ARBA" id="ARBA00040302"/>
    </source>
</evidence>
<sequence length="576" mass="64240">MKCANEGNLLYSIRRNRIGRHCCNDVVVGRGMRDIRSSEEQNNGHVRTSANEFDYRGECPTFHKLGDSCTDSQRSEHSHRNRRYRGRVLSKEKSEESEKLNGDSKGYRRRIAMACCTDYKTRNVIHLASGFICVFFAFNSQGFIEPTVISNAAVEGQIDSNAGYYSLAIIYGFSMAANLVVAPVVDWLGAKWSMVLGGVTYTLFQMGMLFLNGPYLYFSSALLGVGSALIWTGQGKYLTMNSTKRTAARNSGILWGLLQISLLGGGIFLFGIFSGFDSDQISTKTRRIIYGVFTAVSLIGNCLHLVLPTKGLIEEQHDEREKISQWKMLLSAFRLFLTLNMMLLSITFAYSGLELSYWSSVYSTAISYTKQFSYNTHKLIALNAICQGVGQIIGGACFGIMGDKFRRYGRIPIISIGFVTHIVCFVLSFIMFPSSANIQETMAEAIIHPSIPLALIVGGLLGFGDACWNTQMYSVLVDMYHDQSAQAFSIMKFFQAAFACASFFYTPSIELPWILLILTIFCICATGTFFYVERVAQRLASEKREISPESTTAKGRNMETMENQTESMEKCDSSST</sequence>
<reference evidence="12" key="1">
    <citation type="submission" date="2022-11" db="UniProtKB">
        <authorList>
            <consortium name="WormBaseParasite"/>
        </authorList>
    </citation>
    <scope>IDENTIFICATION</scope>
</reference>
<feature type="transmembrane region" description="Helical" evidence="10">
    <location>
        <begin position="380"/>
        <end position="401"/>
    </location>
</feature>
<dbReference type="SUPFAM" id="SSF103473">
    <property type="entry name" value="MFS general substrate transporter"/>
    <property type="match status" value="1"/>
</dbReference>
<feature type="compositionally biased region" description="Basic and acidic residues" evidence="9">
    <location>
        <begin position="567"/>
        <end position="576"/>
    </location>
</feature>
<dbReference type="Proteomes" id="UP000887569">
    <property type="component" value="Unplaced"/>
</dbReference>
<feature type="transmembrane region" description="Helical" evidence="10">
    <location>
        <begin position="288"/>
        <end position="307"/>
    </location>
</feature>
<feature type="transmembrane region" description="Helical" evidence="10">
    <location>
        <begin position="215"/>
        <end position="232"/>
    </location>
</feature>
<evidence type="ECO:0000313" key="11">
    <source>
        <dbReference type="Proteomes" id="UP000887569"/>
    </source>
</evidence>
<accession>A0A915ANU7</accession>
<dbReference type="Pfam" id="PF05978">
    <property type="entry name" value="UNC-93"/>
    <property type="match status" value="1"/>
</dbReference>
<evidence type="ECO:0000256" key="3">
    <source>
        <dbReference type="ARBA" id="ARBA00022692"/>
    </source>
</evidence>
<keyword evidence="5 10" id="KW-0472">Membrane</keyword>
<feature type="transmembrane region" description="Helical" evidence="10">
    <location>
        <begin position="485"/>
        <end position="505"/>
    </location>
</feature>
<feature type="transmembrane region" description="Helical" evidence="10">
    <location>
        <begin position="253"/>
        <end position="276"/>
    </location>
</feature>
<organism evidence="11 12">
    <name type="scientific">Parascaris univalens</name>
    <name type="common">Nematode worm</name>
    <dbReference type="NCBI Taxonomy" id="6257"/>
    <lineage>
        <taxon>Eukaryota</taxon>
        <taxon>Metazoa</taxon>
        <taxon>Ecdysozoa</taxon>
        <taxon>Nematoda</taxon>
        <taxon>Chromadorea</taxon>
        <taxon>Rhabditida</taxon>
        <taxon>Spirurina</taxon>
        <taxon>Ascaridomorpha</taxon>
        <taxon>Ascaridoidea</taxon>
        <taxon>Ascarididae</taxon>
        <taxon>Parascaris</taxon>
    </lineage>
</organism>
<feature type="transmembrane region" description="Helical" evidence="10">
    <location>
        <begin position="328"/>
        <end position="350"/>
    </location>
</feature>
<feature type="region of interest" description="Disordered" evidence="9">
    <location>
        <begin position="67"/>
        <end position="101"/>
    </location>
</feature>
<dbReference type="InterPro" id="IPR036259">
    <property type="entry name" value="MFS_trans_sf"/>
</dbReference>
<feature type="compositionally biased region" description="Basic and acidic residues" evidence="9">
    <location>
        <begin position="89"/>
        <end position="101"/>
    </location>
</feature>
<protein>
    <recommendedName>
        <fullName evidence="7">UNC93-like protein MFSD11</fullName>
    </recommendedName>
    <alternativeName>
        <fullName evidence="8">Major facilitator superfamily domain-containing protein 11</fullName>
    </alternativeName>
</protein>
<feature type="transmembrane region" description="Helical" evidence="10">
    <location>
        <begin position="511"/>
        <end position="532"/>
    </location>
</feature>
<keyword evidence="11" id="KW-1185">Reference proteome</keyword>
<evidence type="ECO:0000256" key="1">
    <source>
        <dbReference type="ARBA" id="ARBA00004141"/>
    </source>
</evidence>
<evidence type="ECO:0000256" key="10">
    <source>
        <dbReference type="SAM" id="Phobius"/>
    </source>
</evidence>
<dbReference type="Gene3D" id="1.20.1250.20">
    <property type="entry name" value="MFS general substrate transporter like domains"/>
    <property type="match status" value="2"/>
</dbReference>
<dbReference type="PANTHER" id="PTHR23294:SF0">
    <property type="entry name" value="UNC93-LIKE PROTEIN MFSD11"/>
    <property type="match status" value="1"/>
</dbReference>
<name>A0A915ANU7_PARUN</name>
<evidence type="ECO:0000256" key="4">
    <source>
        <dbReference type="ARBA" id="ARBA00022989"/>
    </source>
</evidence>
<dbReference type="AlphaFoldDB" id="A0A915ANU7"/>
<comment type="subcellular location">
    <subcellularLocation>
        <location evidence="1">Membrane</location>
        <topology evidence="1">Multi-pass membrane protein</topology>
    </subcellularLocation>
</comment>
<feature type="transmembrane region" description="Helical" evidence="10">
    <location>
        <begin position="445"/>
        <end position="464"/>
    </location>
</feature>
<comment type="similarity">
    <text evidence="2">Belongs to the unc-93 family.</text>
</comment>
<dbReference type="InterPro" id="IPR010291">
    <property type="entry name" value="Ion_channel_UNC-93"/>
</dbReference>
<feature type="compositionally biased region" description="Polar residues" evidence="9">
    <location>
        <begin position="548"/>
        <end position="566"/>
    </location>
</feature>
<keyword evidence="3 10" id="KW-0812">Transmembrane</keyword>
<feature type="region of interest" description="Disordered" evidence="9">
    <location>
        <begin position="545"/>
        <end position="576"/>
    </location>
</feature>
<proteinExistence type="inferred from homology"/>
<feature type="compositionally biased region" description="Basic residues" evidence="9">
    <location>
        <begin position="79"/>
        <end position="88"/>
    </location>
</feature>
<feature type="transmembrane region" description="Helical" evidence="10">
    <location>
        <begin position="413"/>
        <end position="433"/>
    </location>
</feature>
<dbReference type="WBParaSite" id="PgR012_g021_t01">
    <property type="protein sequence ID" value="PgR012_g021_t01"/>
    <property type="gene ID" value="PgR012_g021"/>
</dbReference>
<keyword evidence="6" id="KW-0325">Glycoprotein</keyword>
<evidence type="ECO:0000256" key="5">
    <source>
        <dbReference type="ARBA" id="ARBA00023136"/>
    </source>
</evidence>
<dbReference type="PANTHER" id="PTHR23294">
    <property type="entry name" value="ET TRANSLATION PRODUCT-RELATED"/>
    <property type="match status" value="1"/>
</dbReference>
<keyword evidence="4 10" id="KW-1133">Transmembrane helix</keyword>
<evidence type="ECO:0000313" key="12">
    <source>
        <dbReference type="WBParaSite" id="PgR012_g021_t01"/>
    </source>
</evidence>
<evidence type="ECO:0000256" key="8">
    <source>
        <dbReference type="ARBA" id="ARBA00041910"/>
    </source>
</evidence>
<evidence type="ECO:0000256" key="6">
    <source>
        <dbReference type="ARBA" id="ARBA00023180"/>
    </source>
</evidence>